<dbReference type="InterPro" id="IPR050406">
    <property type="entry name" value="FGGY_Carb_Kinase"/>
</dbReference>
<dbReference type="GO" id="GO:0016301">
    <property type="term" value="F:kinase activity"/>
    <property type="evidence" value="ECO:0007669"/>
    <property type="project" value="UniProtKB-KW"/>
</dbReference>
<evidence type="ECO:0000259" key="3">
    <source>
        <dbReference type="Pfam" id="PF00370"/>
    </source>
</evidence>
<reference evidence="5" key="1">
    <citation type="submission" date="2020-05" db="EMBL/GenBank/DDBJ databases">
        <authorList>
            <person name="Chiriac C."/>
            <person name="Salcher M."/>
            <person name="Ghai R."/>
            <person name="Kavagutti S V."/>
        </authorList>
    </citation>
    <scope>NUCLEOTIDE SEQUENCE</scope>
</reference>
<dbReference type="AlphaFoldDB" id="A0A6J6QJA8"/>
<dbReference type="Pfam" id="PF02782">
    <property type="entry name" value="FGGY_C"/>
    <property type="match status" value="1"/>
</dbReference>
<evidence type="ECO:0000259" key="4">
    <source>
        <dbReference type="Pfam" id="PF02782"/>
    </source>
</evidence>
<keyword evidence="1" id="KW-0808">Transferase</keyword>
<organism evidence="5">
    <name type="scientific">freshwater metagenome</name>
    <dbReference type="NCBI Taxonomy" id="449393"/>
    <lineage>
        <taxon>unclassified sequences</taxon>
        <taxon>metagenomes</taxon>
        <taxon>ecological metagenomes</taxon>
    </lineage>
</organism>
<proteinExistence type="predicted"/>
<dbReference type="Pfam" id="PF00370">
    <property type="entry name" value="FGGY_N"/>
    <property type="match status" value="1"/>
</dbReference>
<dbReference type="InterPro" id="IPR018483">
    <property type="entry name" value="Carb_kinase_FGGY_CS"/>
</dbReference>
<dbReference type="SUPFAM" id="SSF53067">
    <property type="entry name" value="Actin-like ATPase domain"/>
    <property type="match status" value="2"/>
</dbReference>
<dbReference type="PIRSF" id="PIRSF000538">
    <property type="entry name" value="GlpK"/>
    <property type="match status" value="1"/>
</dbReference>
<accession>A0A6J6QJA8</accession>
<dbReference type="GO" id="GO:0005975">
    <property type="term" value="P:carbohydrate metabolic process"/>
    <property type="evidence" value="ECO:0007669"/>
    <property type="project" value="InterPro"/>
</dbReference>
<dbReference type="PROSITE" id="PS00445">
    <property type="entry name" value="FGGY_KINASES_2"/>
    <property type="match status" value="1"/>
</dbReference>
<dbReference type="InterPro" id="IPR043129">
    <property type="entry name" value="ATPase_NBD"/>
</dbReference>
<evidence type="ECO:0000313" key="5">
    <source>
        <dbReference type="EMBL" id="CAB4708938.1"/>
    </source>
</evidence>
<keyword evidence="2" id="KW-0418">Kinase</keyword>
<gene>
    <name evidence="5" type="ORF">UFOPK2423_01612</name>
</gene>
<evidence type="ECO:0000256" key="2">
    <source>
        <dbReference type="ARBA" id="ARBA00022777"/>
    </source>
</evidence>
<dbReference type="InterPro" id="IPR000577">
    <property type="entry name" value="Carb_kinase_FGGY"/>
</dbReference>
<dbReference type="InterPro" id="IPR018485">
    <property type="entry name" value="FGGY_C"/>
</dbReference>
<sequence>MARALLGIDIGTTSIKALLISADDGSTLASVGYPYPTHRPHVGWAEQDPRDWTDAVSKAWKELAAKAGDAEIVAIGICSQVNTHLLVDKHSVALTTAITWKDLRCADIASELDADITDEKRIALWGGPFKIDSSFSLSRIEWWRLNDPEAFAKAAAAMLPKDYVIAALCGVQVADPLSAIGLVGGDGEYIADVLALVDGGARLNAPLQAFDSIAGSTNGALGIPAGIPVAVGTMDAWGNVYGSGLLDASHAMEVSGTSEIVAVLGDKSIPTPGIISFPAIRSRSLHAGPTQAGADALAWFAQMHGKSIDETLAAAVASQPSRIIFLPHLDGERAPHWNPNAQGVFLGVTRESGFGEMAQAVLEGVAFAARQIREGCEAAAGGEVKVIRLSGGGAKSAHWNQIKADVHNRTLEVLDELDTGARGIALIAGGAGRNDLEEWAASLVHVSATFTPNPVKRSYYDEKYAIYVDTYKALVGIFDRNTGRAR</sequence>
<dbReference type="InterPro" id="IPR018484">
    <property type="entry name" value="FGGY_N"/>
</dbReference>
<dbReference type="EMBL" id="CAEZXN010000062">
    <property type="protein sequence ID" value="CAB4708938.1"/>
    <property type="molecule type" value="Genomic_DNA"/>
</dbReference>
<dbReference type="GO" id="GO:0016773">
    <property type="term" value="F:phosphotransferase activity, alcohol group as acceptor"/>
    <property type="evidence" value="ECO:0007669"/>
    <property type="project" value="InterPro"/>
</dbReference>
<name>A0A6J6QJA8_9ZZZZ</name>
<evidence type="ECO:0000256" key="1">
    <source>
        <dbReference type="ARBA" id="ARBA00022679"/>
    </source>
</evidence>
<feature type="domain" description="Carbohydrate kinase FGGY C-terminal" evidence="4">
    <location>
        <begin position="254"/>
        <end position="429"/>
    </location>
</feature>
<dbReference type="PANTHER" id="PTHR43095">
    <property type="entry name" value="SUGAR KINASE"/>
    <property type="match status" value="1"/>
</dbReference>
<dbReference type="Gene3D" id="3.30.420.40">
    <property type="match status" value="2"/>
</dbReference>
<feature type="domain" description="Carbohydrate kinase FGGY N-terminal" evidence="3">
    <location>
        <begin position="5"/>
        <end position="176"/>
    </location>
</feature>
<protein>
    <submittedName>
        <fullName evidence="5">Unannotated protein</fullName>
    </submittedName>
</protein>